<comment type="subcellular location">
    <subcellularLocation>
        <location evidence="1">Membrane</location>
        <topology evidence="1">Multi-pass membrane protein</topology>
    </subcellularLocation>
</comment>
<evidence type="ECO:0000256" key="5">
    <source>
        <dbReference type="ARBA" id="ARBA00022989"/>
    </source>
</evidence>
<evidence type="ECO:0008006" key="11">
    <source>
        <dbReference type="Google" id="ProtNLM"/>
    </source>
</evidence>
<evidence type="ECO:0000256" key="8">
    <source>
        <dbReference type="SAM" id="Phobius"/>
    </source>
</evidence>
<evidence type="ECO:0000256" key="2">
    <source>
        <dbReference type="ARBA" id="ARBA00007863"/>
    </source>
</evidence>
<keyword evidence="3" id="KW-0813">Transport</keyword>
<reference evidence="9 10" key="1">
    <citation type="submission" date="2019-01" db="EMBL/GenBank/DDBJ databases">
        <title>Nuclear Genome Assembly of the Microalgal Biofuel strain Nannochloropsis salina CCMP1776.</title>
        <authorList>
            <person name="Hovde B."/>
        </authorList>
    </citation>
    <scope>NUCLEOTIDE SEQUENCE [LARGE SCALE GENOMIC DNA]</scope>
    <source>
        <strain evidence="9 10">CCMP1776</strain>
    </source>
</reference>
<feature type="transmembrane region" description="Helical" evidence="8">
    <location>
        <begin position="338"/>
        <end position="359"/>
    </location>
</feature>
<dbReference type="GO" id="GO:0016020">
    <property type="term" value="C:membrane"/>
    <property type="evidence" value="ECO:0007669"/>
    <property type="project" value="UniProtKB-SubCell"/>
</dbReference>
<gene>
    <name evidence="9" type="ORF">NSK_002014</name>
</gene>
<evidence type="ECO:0000313" key="10">
    <source>
        <dbReference type="Proteomes" id="UP000355283"/>
    </source>
</evidence>
<evidence type="ECO:0000256" key="4">
    <source>
        <dbReference type="ARBA" id="ARBA00022692"/>
    </source>
</evidence>
<comment type="caution">
    <text evidence="9">The sequence shown here is derived from an EMBL/GenBank/DDBJ whole genome shotgun (WGS) entry which is preliminary data.</text>
</comment>
<feature type="transmembrane region" description="Helical" evidence="8">
    <location>
        <begin position="300"/>
        <end position="318"/>
    </location>
</feature>
<feature type="compositionally biased region" description="Low complexity" evidence="7">
    <location>
        <begin position="27"/>
        <end position="51"/>
    </location>
</feature>
<feature type="compositionally biased region" description="Acidic residues" evidence="7">
    <location>
        <begin position="14"/>
        <end position="26"/>
    </location>
</feature>
<keyword evidence="6 8" id="KW-0472">Membrane</keyword>
<evidence type="ECO:0000256" key="1">
    <source>
        <dbReference type="ARBA" id="ARBA00004141"/>
    </source>
</evidence>
<dbReference type="PANTHER" id="PTHR14233">
    <property type="entry name" value="DUF914-RELATED"/>
    <property type="match status" value="1"/>
</dbReference>
<dbReference type="SUPFAM" id="SSF103481">
    <property type="entry name" value="Multidrug resistance efflux transporter EmrE"/>
    <property type="match status" value="1"/>
</dbReference>
<dbReference type="InterPro" id="IPR052221">
    <property type="entry name" value="SLC35F_Transporter"/>
</dbReference>
<keyword evidence="10" id="KW-1185">Reference proteome</keyword>
<proteinExistence type="inferred from homology"/>
<accession>A0A4D9D6C3</accession>
<feature type="transmembrane region" description="Helical" evidence="8">
    <location>
        <begin position="267"/>
        <end position="288"/>
    </location>
</feature>
<keyword evidence="5 8" id="KW-1133">Transmembrane helix</keyword>
<organism evidence="9 10">
    <name type="scientific">Nannochloropsis salina CCMP1776</name>
    <dbReference type="NCBI Taxonomy" id="1027361"/>
    <lineage>
        <taxon>Eukaryota</taxon>
        <taxon>Sar</taxon>
        <taxon>Stramenopiles</taxon>
        <taxon>Ochrophyta</taxon>
        <taxon>Eustigmatophyceae</taxon>
        <taxon>Eustigmatales</taxon>
        <taxon>Monodopsidaceae</taxon>
        <taxon>Microchloropsis</taxon>
        <taxon>Microchloropsis salina</taxon>
    </lineage>
</organism>
<evidence type="ECO:0000256" key="7">
    <source>
        <dbReference type="SAM" id="MobiDB-lite"/>
    </source>
</evidence>
<dbReference type="InterPro" id="IPR037185">
    <property type="entry name" value="EmrE-like"/>
</dbReference>
<protein>
    <recommendedName>
        <fullName evidence="11">EamA domain-containing protein</fullName>
    </recommendedName>
</protein>
<evidence type="ECO:0000313" key="9">
    <source>
        <dbReference type="EMBL" id="TFJ86926.1"/>
    </source>
</evidence>
<dbReference type="OrthoDB" id="205109at2759"/>
<dbReference type="GO" id="GO:0022857">
    <property type="term" value="F:transmembrane transporter activity"/>
    <property type="evidence" value="ECO:0007669"/>
    <property type="project" value="InterPro"/>
</dbReference>
<evidence type="ECO:0000256" key="3">
    <source>
        <dbReference type="ARBA" id="ARBA00022448"/>
    </source>
</evidence>
<keyword evidence="4 8" id="KW-0812">Transmembrane</keyword>
<feature type="transmembrane region" description="Helical" evidence="8">
    <location>
        <begin position="177"/>
        <end position="195"/>
    </location>
</feature>
<feature type="region of interest" description="Disordered" evidence="7">
    <location>
        <begin position="1"/>
        <end position="56"/>
    </location>
</feature>
<evidence type="ECO:0000256" key="6">
    <source>
        <dbReference type="ARBA" id="ARBA00023136"/>
    </source>
</evidence>
<feature type="transmembrane region" description="Helical" evidence="8">
    <location>
        <begin position="151"/>
        <end position="170"/>
    </location>
</feature>
<dbReference type="PANTHER" id="PTHR14233:SF4">
    <property type="entry name" value="SOLUTE CARRIER FAMILY 35 MEMBER F2"/>
    <property type="match status" value="1"/>
</dbReference>
<dbReference type="EMBL" id="SDOX01000007">
    <property type="protein sequence ID" value="TFJ86926.1"/>
    <property type="molecule type" value="Genomic_DNA"/>
</dbReference>
<sequence length="434" mass="46692">MPSTPPSTKKTDVHDEEEDIDLENAVEDPLLSLPVPSSTTSPVPLSSELPSDTPPPPPSSRFLFDIGLGQVLSLLITATGIFSSLLAESGRSIPATQACLTYFILSFHLCRLPRGEPLKVAWWKYLLLAAIDLEGNYLVILSFRYTSITSVLLLDGFAIPSTMLFSWIYLRSRYKSLHFVGVLACLAGLGTVVFSDSRLLPRQDDKDTVAAASFLSPSPSPLFTGPDTPLTSILSSSPHPLRPGSASLSPPFPSFASYSSPSSFPPALLGDLLCLLGATLYAVSNVVQEAIVKTHDPTEFLGMLGGLGTILAGVQALVLELGREGGREGGEEGWGVEMGYLVGFAVTLAIMYTLTARFLTEADATLFNLSLLTSDAYGVFYRYVALHQPVSYLYGVGFCLTLGGLGIYHVPGAVNSPHMVRRARREGEREEDRP</sequence>
<feature type="transmembrane region" description="Helical" evidence="8">
    <location>
        <begin position="392"/>
        <end position="414"/>
    </location>
</feature>
<dbReference type="InterPro" id="IPR009262">
    <property type="entry name" value="SLC35_F1/F2/F6"/>
</dbReference>
<comment type="similarity">
    <text evidence="2">Belongs to the SLC35F solute transporter family.</text>
</comment>
<dbReference type="Proteomes" id="UP000355283">
    <property type="component" value="Unassembled WGS sequence"/>
</dbReference>
<name>A0A4D9D6C3_9STRA</name>
<dbReference type="Pfam" id="PF06027">
    <property type="entry name" value="SLC35F"/>
    <property type="match status" value="2"/>
</dbReference>
<dbReference type="AlphaFoldDB" id="A0A4D9D6C3"/>